<gene>
    <name evidence="1" type="ORF">BRAA09T39268Z</name>
</gene>
<organism evidence="1">
    <name type="scientific">Brassica campestris</name>
    <name type="common">Field mustard</name>
    <dbReference type="NCBI Taxonomy" id="3711"/>
    <lineage>
        <taxon>Eukaryota</taxon>
        <taxon>Viridiplantae</taxon>
        <taxon>Streptophyta</taxon>
        <taxon>Embryophyta</taxon>
        <taxon>Tracheophyta</taxon>
        <taxon>Spermatophyta</taxon>
        <taxon>Magnoliopsida</taxon>
        <taxon>eudicotyledons</taxon>
        <taxon>Gunneridae</taxon>
        <taxon>Pentapetalae</taxon>
        <taxon>rosids</taxon>
        <taxon>malvids</taxon>
        <taxon>Brassicales</taxon>
        <taxon>Brassicaceae</taxon>
        <taxon>Brassiceae</taxon>
        <taxon>Brassica</taxon>
    </lineage>
</organism>
<dbReference type="AlphaFoldDB" id="A0A3P5Y2R1"/>
<proteinExistence type="predicted"/>
<evidence type="ECO:0000313" key="1">
    <source>
        <dbReference type="EMBL" id="VDC61657.1"/>
    </source>
</evidence>
<accession>A0A3P5Y2R1</accession>
<sequence length="48" mass="5366">MNPSSFPSKSTIGVEIAIKNQKDIALIVSKHLFSTKPNTLTPFSHQRR</sequence>
<reference evidence="1" key="1">
    <citation type="submission" date="2018-11" db="EMBL/GenBank/DDBJ databases">
        <authorList>
            <consortium name="Genoscope - CEA"/>
            <person name="William W."/>
        </authorList>
    </citation>
    <scope>NUCLEOTIDE SEQUENCE</scope>
</reference>
<name>A0A3P5Y2R1_BRACM</name>
<protein>
    <submittedName>
        <fullName evidence="1">Uncharacterized protein</fullName>
    </submittedName>
</protein>
<dbReference type="EMBL" id="LR031568">
    <property type="protein sequence ID" value="VDC61657.1"/>
    <property type="molecule type" value="Genomic_DNA"/>
</dbReference>